<keyword evidence="4 5" id="KW-0547">Nucleotide-binding</keyword>
<dbReference type="Gene3D" id="3.65.10.20">
    <property type="entry name" value="RNA 3'-terminal phosphate cyclase domain"/>
    <property type="match status" value="1"/>
</dbReference>
<dbReference type="GO" id="GO:0005737">
    <property type="term" value="C:cytoplasm"/>
    <property type="evidence" value="ECO:0007669"/>
    <property type="project" value="UniProtKB-SubCell"/>
</dbReference>
<dbReference type="SUPFAM" id="SSF52913">
    <property type="entry name" value="RNA 3'-terminal phosphate cyclase, RPTC, insert domain"/>
    <property type="match status" value="1"/>
</dbReference>
<comment type="function">
    <text evidence="5">Catalyzes the conversion of 3'-phosphate to a 2',3'-cyclic phosphodiester at the end of RNA. The mechanism of action of the enzyme occurs in 3 steps: (A) adenylation of the enzyme by ATP; (B) transfer of adenylate to an RNA-N3'P to produce RNA-N3'PP5'A; (C) and attack of the adjacent 2'-hydroxyl on the 3'-phosphorus in the diester linkage to produce the cyclic end product. The biological role of this enzyme is unknown but it is likely to function in some aspects of cellular RNA processing.</text>
</comment>
<gene>
    <name evidence="5" type="primary">rtcA</name>
    <name evidence="9" type="ORF">H0S71_08270</name>
</gene>
<feature type="active site" description="Tele-AMP-histidine intermediate" evidence="5">
    <location>
        <position position="303"/>
    </location>
</feature>
<evidence type="ECO:0000256" key="1">
    <source>
        <dbReference type="ARBA" id="ARBA00009206"/>
    </source>
</evidence>
<sequence length="339" mass="37362">MFMITIDGSYLEGGGQIVRTAVSLSAITKKPVKIINIRKNRKNPGLSNQHIACVSAVSKICNAKVEGLIKGSETLVFYPGEIISKNFEIDIKTAGSISLVIQSILPISLAIDKNVEITIIGGTNVEFSPPIDYIKNITLKFLENIGINSEITILKRGFFPKGGGIVKIILKPSKINQYELIENENIEIKGIVFNQNLDENISKRIRKSASDELLNSGFCPEIKLEKTNGESSGVGIFLYTNYIGSDCLGKKGLLSEAVGKTAFEKLFEELTTKMAIDSHLADQIIPFMPFSDIKIGVSKITNHTLTNIYVVEKFFDVKFNIKKYEEKNANGYIISTKGV</sequence>
<dbReference type="Gene3D" id="3.30.360.20">
    <property type="entry name" value="RNA 3'-terminal phosphate cyclase, insert domain"/>
    <property type="match status" value="1"/>
</dbReference>
<dbReference type="CDD" id="cd00874">
    <property type="entry name" value="RNA_Cyclase_Class_II"/>
    <property type="match status" value="1"/>
</dbReference>
<organism evidence="9 10">
    <name type="scientific">Methanococcus maripaludis</name>
    <name type="common">Methanococcus deltae</name>
    <dbReference type="NCBI Taxonomy" id="39152"/>
    <lineage>
        <taxon>Archaea</taxon>
        <taxon>Methanobacteriati</taxon>
        <taxon>Methanobacteriota</taxon>
        <taxon>Methanomada group</taxon>
        <taxon>Methanococci</taxon>
        <taxon>Methanococcales</taxon>
        <taxon>Methanococcaceae</taxon>
        <taxon>Methanococcus</taxon>
    </lineage>
</organism>
<evidence type="ECO:0000259" key="8">
    <source>
        <dbReference type="Pfam" id="PF05189"/>
    </source>
</evidence>
<dbReference type="Pfam" id="PF01137">
    <property type="entry name" value="RTC"/>
    <property type="match status" value="1"/>
</dbReference>
<dbReference type="SUPFAM" id="SSF55205">
    <property type="entry name" value="EPT/RTPC-like"/>
    <property type="match status" value="1"/>
</dbReference>
<evidence type="ECO:0000313" key="10">
    <source>
        <dbReference type="Proteomes" id="UP000714405"/>
    </source>
</evidence>
<dbReference type="InterPro" id="IPR013792">
    <property type="entry name" value="RNA3'P_cycl/enolpyr_Trfase_a/b"/>
</dbReference>
<comment type="caution">
    <text evidence="9">The sequence shown here is derived from an EMBL/GenBank/DDBJ whole genome shotgun (WGS) entry which is preliminary data.</text>
</comment>
<dbReference type="Pfam" id="PF05189">
    <property type="entry name" value="RTC_insert"/>
    <property type="match status" value="1"/>
</dbReference>
<dbReference type="EC" id="6.5.1.4" evidence="5 6"/>
<keyword evidence="3 5" id="KW-0436">Ligase</keyword>
<reference evidence="9" key="1">
    <citation type="submission" date="2020-07" db="EMBL/GenBank/DDBJ databases">
        <title>Severe corrosion of carbon steel in oil field produced water can be linked to methanogenic archaea containing a special type of NiFe hydrogenase.</title>
        <authorList>
            <person name="Lahme S."/>
            <person name="Mand J."/>
            <person name="Longwell J."/>
            <person name="Smith R."/>
            <person name="Enning D."/>
        </authorList>
    </citation>
    <scope>NUCLEOTIDE SEQUENCE</scope>
    <source>
        <strain evidence="9">MIC098Bin5</strain>
    </source>
</reference>
<feature type="domain" description="RNA 3'-terminal phosphate cyclase insert" evidence="8">
    <location>
        <begin position="187"/>
        <end position="270"/>
    </location>
</feature>
<dbReference type="PANTHER" id="PTHR11096:SF0">
    <property type="entry name" value="RNA 3'-TERMINAL PHOSPHATE CYCLASE"/>
    <property type="match status" value="1"/>
</dbReference>
<dbReference type="AlphaFoldDB" id="A0A8T3W5F6"/>
<dbReference type="InterPro" id="IPR037136">
    <property type="entry name" value="RNA3'_phos_cyclase_dom_sf"/>
</dbReference>
<comment type="catalytic activity">
    <reaction evidence="5">
        <text>a 3'-end 3'-phospho-ribonucleotide-RNA + ATP = a 3'-end 2',3'-cyclophospho-ribonucleotide-RNA + AMP + diphosphate</text>
        <dbReference type="Rhea" id="RHEA:23976"/>
        <dbReference type="Rhea" id="RHEA-COMP:10463"/>
        <dbReference type="Rhea" id="RHEA-COMP:10464"/>
        <dbReference type="ChEBI" id="CHEBI:30616"/>
        <dbReference type="ChEBI" id="CHEBI:33019"/>
        <dbReference type="ChEBI" id="CHEBI:83062"/>
        <dbReference type="ChEBI" id="CHEBI:83064"/>
        <dbReference type="ChEBI" id="CHEBI:456215"/>
        <dbReference type="EC" id="6.5.1.4"/>
    </reaction>
</comment>
<dbReference type="GO" id="GO:0006396">
    <property type="term" value="P:RNA processing"/>
    <property type="evidence" value="ECO:0007669"/>
    <property type="project" value="UniProtKB-UniRule"/>
</dbReference>
<dbReference type="InterPro" id="IPR017770">
    <property type="entry name" value="RNA3'_term_phos_cyc_type_1"/>
</dbReference>
<comment type="subcellular location">
    <subcellularLocation>
        <location evidence="5">Cytoplasm</location>
    </subcellularLocation>
</comment>
<dbReference type="Proteomes" id="UP000714405">
    <property type="component" value="Unassembled WGS sequence"/>
</dbReference>
<dbReference type="EMBL" id="JACCQJ010000003">
    <property type="protein sequence ID" value="MBG0769875.1"/>
    <property type="molecule type" value="Genomic_DNA"/>
</dbReference>
<keyword evidence="5" id="KW-0963">Cytoplasm</keyword>
<dbReference type="HAMAP" id="MF_00200">
    <property type="entry name" value="RTC"/>
    <property type="match status" value="1"/>
</dbReference>
<evidence type="ECO:0000256" key="2">
    <source>
        <dbReference type="ARBA" id="ARBA00021428"/>
    </source>
</evidence>
<dbReference type="PROSITE" id="PS01287">
    <property type="entry name" value="RTC"/>
    <property type="match status" value="1"/>
</dbReference>
<evidence type="ECO:0000256" key="6">
    <source>
        <dbReference type="NCBIfam" id="TIGR03399"/>
    </source>
</evidence>
<evidence type="ECO:0000256" key="5">
    <source>
        <dbReference type="HAMAP-Rule" id="MF_00200"/>
    </source>
</evidence>
<keyword evidence="5" id="KW-0067">ATP-binding</keyword>
<comment type="similarity">
    <text evidence="1 5">Belongs to the RNA 3'-terminal cyclase family. Type 1 subfamily.</text>
</comment>
<evidence type="ECO:0000256" key="4">
    <source>
        <dbReference type="ARBA" id="ARBA00022741"/>
    </source>
</evidence>
<dbReference type="InterPro" id="IPR020719">
    <property type="entry name" value="RNA3'_term_phos_cycl-like_CS"/>
</dbReference>
<evidence type="ECO:0000256" key="3">
    <source>
        <dbReference type="ARBA" id="ARBA00022598"/>
    </source>
</evidence>
<accession>A0A8T3W5F6</accession>
<feature type="binding site" evidence="5">
    <location>
        <position position="102"/>
    </location>
    <ligand>
        <name>ATP</name>
        <dbReference type="ChEBI" id="CHEBI:30616"/>
    </ligand>
</feature>
<name>A0A8T3W5F6_METMI</name>
<dbReference type="GO" id="GO:0005524">
    <property type="term" value="F:ATP binding"/>
    <property type="evidence" value="ECO:0007669"/>
    <property type="project" value="UniProtKB-KW"/>
</dbReference>
<dbReference type="InterPro" id="IPR036553">
    <property type="entry name" value="RPTC_insert"/>
</dbReference>
<dbReference type="InterPro" id="IPR023797">
    <property type="entry name" value="RNA3'_phos_cyclase_dom"/>
</dbReference>
<dbReference type="PANTHER" id="PTHR11096">
    <property type="entry name" value="RNA 3' TERMINAL PHOSPHATE CYCLASE"/>
    <property type="match status" value="1"/>
</dbReference>
<dbReference type="GO" id="GO:0003963">
    <property type="term" value="F:RNA-3'-phosphate cyclase activity"/>
    <property type="evidence" value="ECO:0007669"/>
    <property type="project" value="UniProtKB-UniRule"/>
</dbReference>
<evidence type="ECO:0000259" key="7">
    <source>
        <dbReference type="Pfam" id="PF01137"/>
    </source>
</evidence>
<proteinExistence type="inferred from homology"/>
<dbReference type="InterPro" id="IPR000228">
    <property type="entry name" value="RNA3'_term_phos_cyc"/>
</dbReference>
<dbReference type="PIRSF" id="PIRSF005378">
    <property type="entry name" value="RNA3'_term_phos_cycl_euk"/>
    <property type="match status" value="1"/>
</dbReference>
<feature type="binding site" evidence="5">
    <location>
        <begin position="279"/>
        <end position="283"/>
    </location>
    <ligand>
        <name>ATP</name>
        <dbReference type="ChEBI" id="CHEBI:30616"/>
    </ligand>
</feature>
<protein>
    <recommendedName>
        <fullName evidence="2 5">RNA 3'-terminal phosphate cyclase</fullName>
        <shortName evidence="5">RNA cyclase</shortName>
        <shortName evidence="5">RNA-3'-phosphate cyclase</shortName>
        <ecNumber evidence="5 6">6.5.1.4</ecNumber>
    </recommendedName>
</protein>
<evidence type="ECO:0000313" key="9">
    <source>
        <dbReference type="EMBL" id="MBG0769875.1"/>
    </source>
</evidence>
<dbReference type="InterPro" id="IPR013791">
    <property type="entry name" value="RNA3'-term_phos_cycl_insert"/>
</dbReference>
<feature type="domain" description="RNA 3'-terminal phosphate cyclase" evidence="7">
    <location>
        <begin position="10"/>
        <end position="321"/>
    </location>
</feature>
<dbReference type="NCBIfam" id="TIGR03399">
    <property type="entry name" value="RNA_3prim_cycl"/>
    <property type="match status" value="1"/>
</dbReference>